<keyword evidence="1" id="KW-0677">Repeat</keyword>
<sequence>MRFFPVLLLVFIYGCAGAGGHDPDWARARQQLLWPEPPAPPRIQFLRSVQAADDLAGKEQSGKVFSWLTGEKTADIRMLTPFGIAVDGDGRMWVADTEGRAVQMIDLARKRVESWRRLGEWTLLSPVGIARDPRDGKLYVSDSGLRRVFVTDKDLKFVRLLDPPGGFRRPTGLAVAPDGRVYVADTLAHIIKIFAADGRYLGEQKSGLTADGLFSLPGSLAVDRSGRLFVVDTMNFRIEYFSPDGASLGSIGQLGDVPGSFARPRGVAVDSAQHVYVTDAAFDNVQVFDLAGRLLLGWGGPGNVPGKFNMPAGMVFDDSDRLYVVDSFNHRVQMFQYLGD</sequence>
<feature type="signal peptide" evidence="3">
    <location>
        <begin position="1"/>
        <end position="18"/>
    </location>
</feature>
<dbReference type="OrthoDB" id="9774579at2"/>
<feature type="repeat" description="NHL" evidence="2">
    <location>
        <begin position="248"/>
        <end position="291"/>
    </location>
</feature>
<dbReference type="EMBL" id="PPFX01000008">
    <property type="protein sequence ID" value="PNU20800.1"/>
    <property type="molecule type" value="Genomic_DNA"/>
</dbReference>
<proteinExistence type="predicted"/>
<comment type="caution">
    <text evidence="4">The sequence shown here is derived from an EMBL/GenBank/DDBJ whole genome shotgun (WGS) entry which is preliminary data.</text>
</comment>
<dbReference type="GO" id="GO:0008270">
    <property type="term" value="F:zinc ion binding"/>
    <property type="evidence" value="ECO:0007669"/>
    <property type="project" value="UniProtKB-KW"/>
</dbReference>
<name>A0A2K2HC22_9BACT</name>
<dbReference type="Proteomes" id="UP000236340">
    <property type="component" value="Unassembled WGS sequence"/>
</dbReference>
<evidence type="ECO:0000256" key="3">
    <source>
        <dbReference type="SAM" id="SignalP"/>
    </source>
</evidence>
<dbReference type="InterPro" id="IPR050952">
    <property type="entry name" value="TRIM-NHL_E3_ligases"/>
</dbReference>
<evidence type="ECO:0000256" key="1">
    <source>
        <dbReference type="ARBA" id="ARBA00022737"/>
    </source>
</evidence>
<dbReference type="SUPFAM" id="SSF63829">
    <property type="entry name" value="Calcium-dependent phosphotriesterase"/>
    <property type="match status" value="1"/>
</dbReference>
<accession>A0A2K2HC22</accession>
<dbReference type="PROSITE" id="PS51257">
    <property type="entry name" value="PROKAR_LIPOPROTEIN"/>
    <property type="match status" value="1"/>
</dbReference>
<dbReference type="GO" id="GO:0061630">
    <property type="term" value="F:ubiquitin protein ligase activity"/>
    <property type="evidence" value="ECO:0007669"/>
    <property type="project" value="TreeGrafter"/>
</dbReference>
<dbReference type="GO" id="GO:0043161">
    <property type="term" value="P:proteasome-mediated ubiquitin-dependent protein catabolic process"/>
    <property type="evidence" value="ECO:0007669"/>
    <property type="project" value="TreeGrafter"/>
</dbReference>
<organism evidence="4 5">
    <name type="scientific">Geothermobacter hydrogeniphilus</name>
    <dbReference type="NCBI Taxonomy" id="1969733"/>
    <lineage>
        <taxon>Bacteria</taxon>
        <taxon>Pseudomonadati</taxon>
        <taxon>Thermodesulfobacteriota</taxon>
        <taxon>Desulfuromonadia</taxon>
        <taxon>Desulfuromonadales</taxon>
        <taxon>Geothermobacteraceae</taxon>
        <taxon>Geothermobacter</taxon>
    </lineage>
</organism>
<dbReference type="AlphaFoldDB" id="A0A2K2HC22"/>
<dbReference type="PANTHER" id="PTHR24104:SF25">
    <property type="entry name" value="PROTEIN LIN-41"/>
    <property type="match status" value="1"/>
</dbReference>
<dbReference type="InterPro" id="IPR001258">
    <property type="entry name" value="NHL_repeat"/>
</dbReference>
<feature type="repeat" description="NHL" evidence="2">
    <location>
        <begin position="299"/>
        <end position="338"/>
    </location>
</feature>
<dbReference type="GO" id="GO:0000209">
    <property type="term" value="P:protein polyubiquitination"/>
    <property type="evidence" value="ECO:0007669"/>
    <property type="project" value="TreeGrafter"/>
</dbReference>
<feature type="repeat" description="NHL" evidence="2">
    <location>
        <begin position="164"/>
        <end position="197"/>
    </location>
</feature>
<dbReference type="Gene3D" id="2.120.10.30">
    <property type="entry name" value="TolB, C-terminal domain"/>
    <property type="match status" value="3"/>
</dbReference>
<feature type="chain" id="PRO_5014454239" evidence="3">
    <location>
        <begin position="19"/>
        <end position="340"/>
    </location>
</feature>
<dbReference type="PROSITE" id="PS51125">
    <property type="entry name" value="NHL"/>
    <property type="match status" value="3"/>
</dbReference>
<dbReference type="InterPro" id="IPR011042">
    <property type="entry name" value="6-blade_b-propeller_TolB-like"/>
</dbReference>
<evidence type="ECO:0000313" key="4">
    <source>
        <dbReference type="EMBL" id="PNU20800.1"/>
    </source>
</evidence>
<dbReference type="Pfam" id="PF01436">
    <property type="entry name" value="NHL"/>
    <property type="match status" value="3"/>
</dbReference>
<evidence type="ECO:0000256" key="2">
    <source>
        <dbReference type="PROSITE-ProRule" id="PRU00504"/>
    </source>
</evidence>
<keyword evidence="3" id="KW-0732">Signal</keyword>
<reference evidence="4 5" key="1">
    <citation type="journal article" date="2018" name="Genome Announc.">
        <title>Genome Sequence of Geothermobacter sp. HR-1 Iron Reducer from the Loihi Seamount.</title>
        <authorList>
            <person name="Smith H."/>
            <person name="Abuyen K."/>
            <person name="Tremblay J."/>
            <person name="Savalia P."/>
            <person name="Perez-Rodriguez I."/>
            <person name="Emerson D."/>
            <person name="Tully B."/>
            <person name="Amend J."/>
        </authorList>
    </citation>
    <scope>NUCLEOTIDE SEQUENCE [LARGE SCALE GENOMIC DNA]</scope>
    <source>
        <strain evidence="4 5">HR-1</strain>
    </source>
</reference>
<protein>
    <submittedName>
        <fullName evidence="4">6-bladed beta-propeller</fullName>
    </submittedName>
</protein>
<evidence type="ECO:0000313" key="5">
    <source>
        <dbReference type="Proteomes" id="UP000236340"/>
    </source>
</evidence>
<gene>
    <name evidence="4" type="ORF">C2E25_05290</name>
</gene>
<dbReference type="RefSeq" id="WP_103114739.1">
    <property type="nucleotide sequence ID" value="NZ_PPFX01000008.1"/>
</dbReference>
<dbReference type="PANTHER" id="PTHR24104">
    <property type="entry name" value="E3 UBIQUITIN-PROTEIN LIGASE NHLRC1-RELATED"/>
    <property type="match status" value="1"/>
</dbReference>